<dbReference type="STRING" id="947013.SAMN04488109_6213"/>
<accession>A0A1M5X0I1</accession>
<dbReference type="Proteomes" id="UP000184212">
    <property type="component" value="Unassembled WGS sequence"/>
</dbReference>
<evidence type="ECO:0000313" key="2">
    <source>
        <dbReference type="Proteomes" id="UP000184212"/>
    </source>
</evidence>
<dbReference type="RefSeq" id="WP_073142349.1">
    <property type="nucleotide sequence ID" value="NZ_FQWQ01000005.1"/>
</dbReference>
<dbReference type="OrthoDB" id="5187906at2"/>
<dbReference type="EMBL" id="FQWQ01000005">
    <property type="protein sequence ID" value="SHH93416.1"/>
    <property type="molecule type" value="Genomic_DNA"/>
</dbReference>
<protein>
    <recommendedName>
        <fullName evidence="3">DUF2116 family Zn-ribbon domain-containing protein</fullName>
    </recommendedName>
</protein>
<evidence type="ECO:0008006" key="3">
    <source>
        <dbReference type="Google" id="ProtNLM"/>
    </source>
</evidence>
<sequence>MSNHVHKFCQECGALIKGRADKKFCDDHCRANYNNRINSSETHYMRSVIHVLRRNRRILKDLNHTGKTKVDCDKLRHRGFDFTYFTNIDETGTEGRYYYCFDQGYILLKDGDLLLVTRQPH</sequence>
<gene>
    <name evidence="1" type="ORF">SAMN04488109_6213</name>
</gene>
<organism evidence="1 2">
    <name type="scientific">Chryseolinea serpens</name>
    <dbReference type="NCBI Taxonomy" id="947013"/>
    <lineage>
        <taxon>Bacteria</taxon>
        <taxon>Pseudomonadati</taxon>
        <taxon>Bacteroidota</taxon>
        <taxon>Cytophagia</taxon>
        <taxon>Cytophagales</taxon>
        <taxon>Fulvivirgaceae</taxon>
        <taxon>Chryseolinea</taxon>
    </lineage>
</organism>
<keyword evidence="2" id="KW-1185">Reference proteome</keyword>
<proteinExistence type="predicted"/>
<evidence type="ECO:0000313" key="1">
    <source>
        <dbReference type="EMBL" id="SHH93416.1"/>
    </source>
</evidence>
<name>A0A1M5X0I1_9BACT</name>
<dbReference type="AlphaFoldDB" id="A0A1M5X0I1"/>
<reference evidence="1 2" key="1">
    <citation type="submission" date="2016-11" db="EMBL/GenBank/DDBJ databases">
        <authorList>
            <person name="Jaros S."/>
            <person name="Januszkiewicz K."/>
            <person name="Wedrychowicz H."/>
        </authorList>
    </citation>
    <scope>NUCLEOTIDE SEQUENCE [LARGE SCALE GENOMIC DNA]</scope>
    <source>
        <strain evidence="1 2">DSM 24574</strain>
    </source>
</reference>